<dbReference type="InterPro" id="IPR024072">
    <property type="entry name" value="DHFR-like_dom_sf"/>
</dbReference>
<dbReference type="PANTHER" id="PTHR38011:SF11">
    <property type="entry name" value="2,5-DIAMINO-6-RIBOSYLAMINO-4(3H)-PYRIMIDINONE 5'-PHOSPHATE REDUCTASE"/>
    <property type="match status" value="1"/>
</dbReference>
<evidence type="ECO:0000313" key="3">
    <source>
        <dbReference type="Proteomes" id="UP001500618"/>
    </source>
</evidence>
<feature type="domain" description="Bacterial bifunctional deaminase-reductase C-terminal" evidence="1">
    <location>
        <begin position="2"/>
        <end position="172"/>
    </location>
</feature>
<reference evidence="2 3" key="1">
    <citation type="journal article" date="2019" name="Int. J. Syst. Evol. Microbiol.">
        <title>The Global Catalogue of Microorganisms (GCM) 10K type strain sequencing project: providing services to taxonomists for standard genome sequencing and annotation.</title>
        <authorList>
            <consortium name="The Broad Institute Genomics Platform"/>
            <consortium name="The Broad Institute Genome Sequencing Center for Infectious Disease"/>
            <person name="Wu L."/>
            <person name="Ma J."/>
        </authorList>
    </citation>
    <scope>NUCLEOTIDE SEQUENCE [LARGE SCALE GENOMIC DNA]</scope>
    <source>
        <strain evidence="2 3">JCM 14718</strain>
    </source>
</reference>
<dbReference type="InterPro" id="IPR002734">
    <property type="entry name" value="RibDG_C"/>
</dbReference>
<keyword evidence="3" id="KW-1185">Reference proteome</keyword>
<comment type="caution">
    <text evidence="2">The sequence shown here is derived from an EMBL/GenBank/DDBJ whole genome shotgun (WGS) entry which is preliminary data.</text>
</comment>
<protein>
    <submittedName>
        <fullName evidence="2">Dihydrofolate reductase family protein</fullName>
    </submittedName>
</protein>
<accession>A0ABN2J5D7</accession>
<organism evidence="2 3">
    <name type="scientific">Fodinicola feengrottensis</name>
    <dbReference type="NCBI Taxonomy" id="435914"/>
    <lineage>
        <taxon>Bacteria</taxon>
        <taxon>Bacillati</taxon>
        <taxon>Actinomycetota</taxon>
        <taxon>Actinomycetes</taxon>
        <taxon>Mycobacteriales</taxon>
        <taxon>Fodinicola</taxon>
    </lineage>
</organism>
<evidence type="ECO:0000313" key="2">
    <source>
        <dbReference type="EMBL" id="GAA1718334.1"/>
    </source>
</evidence>
<dbReference type="Proteomes" id="UP001500618">
    <property type="component" value="Unassembled WGS sequence"/>
</dbReference>
<dbReference type="Gene3D" id="3.40.430.10">
    <property type="entry name" value="Dihydrofolate Reductase, subunit A"/>
    <property type="match status" value="1"/>
</dbReference>
<evidence type="ECO:0000259" key="1">
    <source>
        <dbReference type="Pfam" id="PF01872"/>
    </source>
</evidence>
<name>A0ABN2J5D7_9ACTN</name>
<dbReference type="EMBL" id="BAAANY010000042">
    <property type="protein sequence ID" value="GAA1718334.1"/>
    <property type="molecule type" value="Genomic_DNA"/>
</dbReference>
<proteinExistence type="predicted"/>
<dbReference type="PANTHER" id="PTHR38011">
    <property type="entry name" value="DIHYDROFOLATE REDUCTASE FAMILY PROTEIN (AFU_ORTHOLOGUE AFUA_8G06820)"/>
    <property type="match status" value="1"/>
</dbReference>
<dbReference type="SUPFAM" id="SSF53597">
    <property type="entry name" value="Dihydrofolate reductase-like"/>
    <property type="match status" value="1"/>
</dbReference>
<dbReference type="Pfam" id="PF01872">
    <property type="entry name" value="RibD_C"/>
    <property type="match status" value="1"/>
</dbReference>
<gene>
    <name evidence="2" type="ORF">GCM10009765_78480</name>
</gene>
<dbReference type="RefSeq" id="WP_344315073.1">
    <property type="nucleotide sequence ID" value="NZ_BAAANY010000042.1"/>
</dbReference>
<sequence>MRKIVANLFISLDGVVESPEKWSMSYWSDDLEAVVVGGMANSDAMLVGRVTYDGFAAHWPNVTAEQDPAADHMNNTRKYVASTTLKAADWNNSVLLEGDLADSIAKIKAQDGGDIATVGSPTLVRSLLALGLVDELHLLHYPVVVGHGQRLFADDSYAVTLKEATTFSNGVQHLVYTPSAA</sequence>
<dbReference type="InterPro" id="IPR050765">
    <property type="entry name" value="Riboflavin_Biosynth_HTPR"/>
</dbReference>